<keyword evidence="1" id="KW-0472">Membrane</keyword>
<dbReference type="InterPro" id="IPR020269">
    <property type="entry name" value="Phage_Mu_Releasin"/>
</dbReference>
<dbReference type="Pfam" id="PF10805">
    <property type="entry name" value="DUF2730"/>
    <property type="match status" value="1"/>
</dbReference>
<gene>
    <name evidence="2" type="ORF">LFZ25_08230</name>
</gene>
<evidence type="ECO:0000313" key="3">
    <source>
        <dbReference type="Proteomes" id="UP000197157"/>
    </source>
</evidence>
<keyword evidence="1" id="KW-0812">Transmembrane</keyword>
<proteinExistence type="predicted"/>
<sequence>MDSYYAILGLWPYALALLGSVGGIAWWAIRRTFASTERVERIENRLTEMETRYANAPGAEDMHEMRLRMADMAGEVKVLTSTMKGISHQLELLLENAVNGNKR</sequence>
<organism evidence="2 3">
    <name type="scientific">Salmonella enterica subsp. enterica serovar Macclesfield str. S-1643</name>
    <dbReference type="NCBI Taxonomy" id="1242107"/>
    <lineage>
        <taxon>Bacteria</taxon>
        <taxon>Pseudomonadati</taxon>
        <taxon>Pseudomonadota</taxon>
        <taxon>Gammaproteobacteria</taxon>
        <taxon>Enterobacterales</taxon>
        <taxon>Enterobacteriaceae</taxon>
        <taxon>Salmonella</taxon>
    </lineage>
</organism>
<evidence type="ECO:0008006" key="4">
    <source>
        <dbReference type="Google" id="ProtNLM"/>
    </source>
</evidence>
<evidence type="ECO:0000256" key="1">
    <source>
        <dbReference type="SAM" id="Phobius"/>
    </source>
</evidence>
<dbReference type="RefSeq" id="WP_023205149.1">
    <property type="nucleotide sequence ID" value="NZ_CP022117.1"/>
</dbReference>
<name>A0A2C9NXR1_SALET</name>
<dbReference type="Proteomes" id="UP000197157">
    <property type="component" value="Chromosome"/>
</dbReference>
<evidence type="ECO:0000313" key="2">
    <source>
        <dbReference type="EMBL" id="ASG15939.1"/>
    </source>
</evidence>
<accession>A0A2C9NXR1</accession>
<protein>
    <recommendedName>
        <fullName evidence="4">DUF2730 family protein</fullName>
    </recommendedName>
</protein>
<feature type="transmembrane region" description="Helical" evidence="1">
    <location>
        <begin position="6"/>
        <end position="29"/>
    </location>
</feature>
<reference evidence="2 3" key="1">
    <citation type="submission" date="2017-06" db="EMBL/GenBank/DDBJ databases">
        <title>Salmonella reference genomes for public health.</title>
        <authorList>
            <person name="Robertson J."/>
            <person name="Yoshida C."/>
            <person name="Gurnik S."/>
            <person name="Nash J."/>
        </authorList>
    </citation>
    <scope>NUCLEOTIDE SEQUENCE [LARGE SCALE GENOMIC DNA]</scope>
    <source>
        <strain evidence="2 3">S-1643</strain>
    </source>
</reference>
<dbReference type="EMBL" id="CP022117">
    <property type="protein sequence ID" value="ASG15939.1"/>
    <property type="molecule type" value="Genomic_DNA"/>
</dbReference>
<dbReference type="AlphaFoldDB" id="A0A2C9NXR1"/>
<keyword evidence="1" id="KW-1133">Transmembrane helix</keyword>